<feature type="transmembrane region" description="Helical" evidence="9">
    <location>
        <begin position="437"/>
        <end position="455"/>
    </location>
</feature>
<dbReference type="InterPro" id="IPR050814">
    <property type="entry name" value="Myo-inositol_Transporter"/>
</dbReference>
<feature type="transmembrane region" description="Helical" evidence="9">
    <location>
        <begin position="50"/>
        <end position="71"/>
    </location>
</feature>
<keyword evidence="7 9" id="KW-0472">Membrane</keyword>
<dbReference type="InterPro" id="IPR003663">
    <property type="entry name" value="Sugar/inositol_transpt"/>
</dbReference>
<evidence type="ECO:0000256" key="2">
    <source>
        <dbReference type="ARBA" id="ARBA00010992"/>
    </source>
</evidence>
<keyword evidence="4" id="KW-1003">Cell membrane</keyword>
<evidence type="ECO:0000256" key="7">
    <source>
        <dbReference type="ARBA" id="ARBA00023136"/>
    </source>
</evidence>
<feature type="domain" description="Major facilitator superfamily (MFS) profile" evidence="10">
    <location>
        <begin position="17"/>
        <end position="459"/>
    </location>
</feature>
<keyword evidence="5 9" id="KW-0812">Transmembrane</keyword>
<feature type="transmembrane region" description="Helical" evidence="9">
    <location>
        <begin position="12"/>
        <end position="30"/>
    </location>
</feature>
<evidence type="ECO:0000256" key="8">
    <source>
        <dbReference type="RuleBase" id="RU003346"/>
    </source>
</evidence>
<dbReference type="PRINTS" id="PR00171">
    <property type="entry name" value="SUGRTRNSPORT"/>
</dbReference>
<dbReference type="Gene3D" id="1.20.1250.20">
    <property type="entry name" value="MFS general substrate transporter like domains"/>
    <property type="match status" value="2"/>
</dbReference>
<dbReference type="Pfam" id="PF00083">
    <property type="entry name" value="Sugar_tr"/>
    <property type="match status" value="1"/>
</dbReference>
<dbReference type="EMBL" id="JAYWLC010000004">
    <property type="protein sequence ID" value="MER5171471.1"/>
    <property type="molecule type" value="Genomic_DNA"/>
</dbReference>
<evidence type="ECO:0000313" key="12">
    <source>
        <dbReference type="Proteomes" id="UP001438953"/>
    </source>
</evidence>
<protein>
    <submittedName>
        <fullName evidence="11">Sugar porter family MFS transporter</fullName>
    </submittedName>
</protein>
<comment type="similarity">
    <text evidence="2 8">Belongs to the major facilitator superfamily. Sugar transporter (TC 2.A.1.1) family.</text>
</comment>
<dbReference type="CDD" id="cd17359">
    <property type="entry name" value="MFS_XylE_like"/>
    <property type="match status" value="1"/>
</dbReference>
<dbReference type="SUPFAM" id="SSF103473">
    <property type="entry name" value="MFS general substrate transporter"/>
    <property type="match status" value="1"/>
</dbReference>
<dbReference type="PROSITE" id="PS00216">
    <property type="entry name" value="SUGAR_TRANSPORT_1"/>
    <property type="match status" value="1"/>
</dbReference>
<dbReference type="RefSeq" id="WP_339112667.1">
    <property type="nucleotide sequence ID" value="NZ_JAYWLC010000004.1"/>
</dbReference>
<dbReference type="InterPro" id="IPR020846">
    <property type="entry name" value="MFS_dom"/>
</dbReference>
<evidence type="ECO:0000256" key="4">
    <source>
        <dbReference type="ARBA" id="ARBA00022475"/>
    </source>
</evidence>
<evidence type="ECO:0000256" key="5">
    <source>
        <dbReference type="ARBA" id="ARBA00022692"/>
    </source>
</evidence>
<feature type="transmembrane region" description="Helical" evidence="9">
    <location>
        <begin position="265"/>
        <end position="288"/>
    </location>
</feature>
<feature type="transmembrane region" description="Helical" evidence="9">
    <location>
        <begin position="108"/>
        <end position="129"/>
    </location>
</feature>
<evidence type="ECO:0000256" key="6">
    <source>
        <dbReference type="ARBA" id="ARBA00022989"/>
    </source>
</evidence>
<dbReference type="PROSITE" id="PS00217">
    <property type="entry name" value="SUGAR_TRANSPORT_2"/>
    <property type="match status" value="1"/>
</dbReference>
<keyword evidence="6 9" id="KW-1133">Transmembrane helix</keyword>
<name>A0ABV1SFQ4_9RHOB</name>
<keyword evidence="12" id="KW-1185">Reference proteome</keyword>
<accession>A0ABV1SFQ4</accession>
<dbReference type="InterPro" id="IPR005829">
    <property type="entry name" value="Sugar_transporter_CS"/>
</dbReference>
<organism evidence="11 12">
    <name type="scientific">Thioclava kandeliae</name>
    <dbReference type="NCBI Taxonomy" id="3070818"/>
    <lineage>
        <taxon>Bacteria</taxon>
        <taxon>Pseudomonadati</taxon>
        <taxon>Pseudomonadota</taxon>
        <taxon>Alphaproteobacteria</taxon>
        <taxon>Rhodobacterales</taxon>
        <taxon>Paracoccaceae</taxon>
        <taxon>Thioclava</taxon>
    </lineage>
</organism>
<proteinExistence type="inferred from homology"/>
<feature type="transmembrane region" description="Helical" evidence="9">
    <location>
        <begin position="83"/>
        <end position="102"/>
    </location>
</feature>
<evidence type="ECO:0000256" key="3">
    <source>
        <dbReference type="ARBA" id="ARBA00022448"/>
    </source>
</evidence>
<feature type="transmembrane region" description="Helical" evidence="9">
    <location>
        <begin position="371"/>
        <end position="394"/>
    </location>
</feature>
<feature type="transmembrane region" description="Helical" evidence="9">
    <location>
        <begin position="180"/>
        <end position="200"/>
    </location>
</feature>
<dbReference type="PANTHER" id="PTHR48020">
    <property type="entry name" value="PROTON MYO-INOSITOL COTRANSPORTER"/>
    <property type="match status" value="1"/>
</dbReference>
<feature type="transmembrane region" description="Helical" evidence="9">
    <location>
        <begin position="406"/>
        <end position="431"/>
    </location>
</feature>
<dbReference type="Proteomes" id="UP001438953">
    <property type="component" value="Unassembled WGS sequence"/>
</dbReference>
<sequence length="484" mass="51835">MNDNSDDGVMSGKLLMIACTAALGGFLFGYDSSIINGAVDAVRNGFDLSAAAIGFTVSCALLGAMAGAWYAGVCSDKFGRVKTMMIASALLSISALGSGIAFGQWDLILWRFVGGIGVGFASVIAPAYIAEVAPKDERGRLGTMQQMAIVSGIFVALLVSAVVARVAGSAAGTLWFGMEAWRWMFLSELIPAILYGVLALRLPESPRYLVEKDRTEEARGILETIVGVRRERLDSKISKIRETLQREDSKSFADLTGGAFLFRPIVWVGILIAVFQQLVGINVIFYYSTTLWQSVGFQESDSFMISVFSSIVNIVATIIAILLIDRVGRKTLLLWGSALMTVSLGVMALAFSHANVTDGAVSLPDPWGPVALVMANVFIIGFGASWGPVMWVLLGEMFPNKIRGMALGVGGAANWLANFVVSTTFPVLSAIGLDLAYSLYAGFALISFFIVWKMVTETRGMSLEDMVEGKPSGRARQAERVAGE</sequence>
<evidence type="ECO:0000256" key="9">
    <source>
        <dbReference type="SAM" id="Phobius"/>
    </source>
</evidence>
<comment type="subcellular location">
    <subcellularLocation>
        <location evidence="1">Cell membrane</location>
        <topology evidence="1">Multi-pass membrane protein</topology>
    </subcellularLocation>
</comment>
<dbReference type="InterPro" id="IPR047984">
    <property type="entry name" value="XylE-like"/>
</dbReference>
<evidence type="ECO:0000313" key="11">
    <source>
        <dbReference type="EMBL" id="MER5171471.1"/>
    </source>
</evidence>
<dbReference type="NCBIfam" id="TIGR00879">
    <property type="entry name" value="SP"/>
    <property type="match status" value="1"/>
</dbReference>
<dbReference type="PROSITE" id="PS50850">
    <property type="entry name" value="MFS"/>
    <property type="match status" value="1"/>
</dbReference>
<gene>
    <name evidence="11" type="ORF">VSX56_06740</name>
</gene>
<dbReference type="PANTHER" id="PTHR48020:SF12">
    <property type="entry name" value="PROTON MYO-INOSITOL COTRANSPORTER"/>
    <property type="match status" value="1"/>
</dbReference>
<feature type="transmembrane region" description="Helical" evidence="9">
    <location>
        <begin position="303"/>
        <end position="324"/>
    </location>
</feature>
<comment type="caution">
    <text evidence="11">The sequence shown here is derived from an EMBL/GenBank/DDBJ whole genome shotgun (WGS) entry which is preliminary data.</text>
</comment>
<dbReference type="InterPro" id="IPR036259">
    <property type="entry name" value="MFS_trans_sf"/>
</dbReference>
<evidence type="ECO:0000256" key="1">
    <source>
        <dbReference type="ARBA" id="ARBA00004651"/>
    </source>
</evidence>
<feature type="transmembrane region" description="Helical" evidence="9">
    <location>
        <begin position="149"/>
        <end position="168"/>
    </location>
</feature>
<reference evidence="11 12" key="1">
    <citation type="submission" date="2024-06" db="EMBL/GenBank/DDBJ databases">
        <title>Thioclava kandeliae sp. nov. from a rhizosphere soil sample of Kandelia candel in a mangrove.</title>
        <authorList>
            <person name="Mu T."/>
        </authorList>
    </citation>
    <scope>NUCLEOTIDE SEQUENCE [LARGE SCALE GENOMIC DNA]</scope>
    <source>
        <strain evidence="11 12">CPCC 100088</strain>
    </source>
</reference>
<keyword evidence="3 8" id="KW-0813">Transport</keyword>
<feature type="transmembrane region" description="Helical" evidence="9">
    <location>
        <begin position="331"/>
        <end position="351"/>
    </location>
</feature>
<evidence type="ECO:0000259" key="10">
    <source>
        <dbReference type="PROSITE" id="PS50850"/>
    </source>
</evidence>
<dbReference type="InterPro" id="IPR005828">
    <property type="entry name" value="MFS_sugar_transport-like"/>
</dbReference>